<evidence type="ECO:0008006" key="4">
    <source>
        <dbReference type="Google" id="ProtNLM"/>
    </source>
</evidence>
<dbReference type="AlphaFoldDB" id="Q97IX0"/>
<keyword evidence="3" id="KW-1185">Reference proteome</keyword>
<dbReference type="GeneID" id="44998018"/>
<sequence>MRRFFVYFIPTALLFLFIFIMLSGNLLKNPIGKETSIPKSIGIIVSDINSNKWVKAYNETEKLSNTWQKIVARVQFSSERDEINAFSVNLSRLRGAILSKDKSASFMELNEAYEHWDELGK</sequence>
<dbReference type="RefSeq" id="WP_010964828.1">
    <property type="nucleotide sequence ID" value="NC_003030.1"/>
</dbReference>
<dbReference type="PATRIC" id="fig|272562.8.peg.1722"/>
<dbReference type="STRING" id="272562.CA_C1520"/>
<keyword evidence="1" id="KW-1133">Transmembrane helix</keyword>
<accession>Q97IX0</accession>
<feature type="transmembrane region" description="Helical" evidence="1">
    <location>
        <begin position="6"/>
        <end position="27"/>
    </location>
</feature>
<keyword evidence="1" id="KW-0812">Transmembrane</keyword>
<dbReference type="EMBL" id="AE001437">
    <property type="protein sequence ID" value="AAK79487.1"/>
    <property type="molecule type" value="Genomic_DNA"/>
</dbReference>
<evidence type="ECO:0000313" key="3">
    <source>
        <dbReference type="Proteomes" id="UP000000814"/>
    </source>
</evidence>
<name>Q97IX0_CLOAB</name>
<evidence type="ECO:0000313" key="2">
    <source>
        <dbReference type="EMBL" id="AAK79487.1"/>
    </source>
</evidence>
<dbReference type="PIR" id="D97087">
    <property type="entry name" value="D97087"/>
</dbReference>
<protein>
    <recommendedName>
        <fullName evidence="4">DUF4363 domain-containing protein</fullName>
    </recommendedName>
</protein>
<gene>
    <name evidence="2" type="ordered locus">CA_C1520</name>
</gene>
<dbReference type="Proteomes" id="UP000000814">
    <property type="component" value="Chromosome"/>
</dbReference>
<dbReference type="InterPro" id="IPR025373">
    <property type="entry name" value="DUF4363"/>
</dbReference>
<keyword evidence="1" id="KW-0472">Membrane</keyword>
<proteinExistence type="predicted"/>
<dbReference type="KEGG" id="cac:CA_C1520"/>
<organism evidence="2 3">
    <name type="scientific">Clostridium acetobutylicum (strain ATCC 824 / DSM 792 / JCM 1419 / IAM 19013 / LMG 5710 / NBRC 13948 / NRRL B-527 / VKM B-1787 / 2291 / W)</name>
    <dbReference type="NCBI Taxonomy" id="272562"/>
    <lineage>
        <taxon>Bacteria</taxon>
        <taxon>Bacillati</taxon>
        <taxon>Bacillota</taxon>
        <taxon>Clostridia</taxon>
        <taxon>Eubacteriales</taxon>
        <taxon>Clostridiaceae</taxon>
        <taxon>Clostridium</taxon>
    </lineage>
</organism>
<dbReference type="HOGENOM" id="CLU_2034049_0_0_9"/>
<dbReference type="Pfam" id="PF14276">
    <property type="entry name" value="DUF4363"/>
    <property type="match status" value="1"/>
</dbReference>
<evidence type="ECO:0000256" key="1">
    <source>
        <dbReference type="SAM" id="Phobius"/>
    </source>
</evidence>
<dbReference type="eggNOG" id="ENOG5032YCW">
    <property type="taxonomic scope" value="Bacteria"/>
</dbReference>
<dbReference type="OrthoDB" id="1739442at2"/>
<reference evidence="2 3" key="1">
    <citation type="journal article" date="2001" name="J. Bacteriol.">
        <title>Genome sequence and comparative analysis of the solvent-producing bacterium Clostridium acetobutylicum.</title>
        <authorList>
            <person name="Nolling J."/>
            <person name="Breton G."/>
            <person name="Omelchenko M.V."/>
            <person name="Makarova K.S."/>
            <person name="Zeng Q."/>
            <person name="Gibson R."/>
            <person name="Lee H.M."/>
            <person name="Dubois J."/>
            <person name="Qiu D."/>
            <person name="Hitti J."/>
            <person name="Wolf Y.I."/>
            <person name="Tatusov R.L."/>
            <person name="Sabathe F."/>
            <person name="Doucette-Stamm L."/>
            <person name="Soucaille P."/>
            <person name="Daly M.J."/>
            <person name="Bennett G.N."/>
            <person name="Koonin E.V."/>
            <person name="Smith D.R."/>
        </authorList>
    </citation>
    <scope>NUCLEOTIDE SEQUENCE [LARGE SCALE GENOMIC DNA]</scope>
    <source>
        <strain evidence="3">ATCC 824 / DSM 792 / JCM 1419 / LMG 5710 / VKM B-1787</strain>
    </source>
</reference>